<evidence type="ECO:0000313" key="2">
    <source>
        <dbReference type="Proteomes" id="UP000004457"/>
    </source>
</evidence>
<protein>
    <submittedName>
        <fullName evidence="1">Uncharacterized protein</fullName>
    </submittedName>
</protein>
<name>C0ELZ7_NEIFL</name>
<comment type="caution">
    <text evidence="1">The sequence shown here is derived from an EMBL/GenBank/DDBJ whole genome shotgun (WGS) entry which is preliminary data.</text>
</comment>
<dbReference type="AlphaFoldDB" id="C0ELZ7"/>
<accession>C0ELZ7</accession>
<proteinExistence type="predicted"/>
<reference evidence="1 2" key="1">
    <citation type="submission" date="2009-01" db="EMBL/GenBank/DDBJ databases">
        <authorList>
            <person name="Fulton L."/>
            <person name="Clifton S."/>
            <person name="Chinwalla A.T."/>
            <person name="Mitreva M."/>
            <person name="Sodergren E."/>
            <person name="Weinstock G."/>
            <person name="Clifton S."/>
            <person name="Dooling D.J."/>
            <person name="Fulton B."/>
            <person name="Minx P."/>
            <person name="Pepin K.H."/>
            <person name="Johnson M."/>
            <person name="Bhonagiri V."/>
            <person name="Nash W.E."/>
            <person name="Mardis E.R."/>
            <person name="Wilson R.K."/>
        </authorList>
    </citation>
    <scope>NUCLEOTIDE SEQUENCE [LARGE SCALE GENOMIC DNA]</scope>
    <source>
        <strain evidence="1 2">NRL30031/H210</strain>
    </source>
</reference>
<organism evidence="1 2">
    <name type="scientific">Neisseria flavescens NRL30031/H210</name>
    <dbReference type="NCBI Taxonomy" id="546264"/>
    <lineage>
        <taxon>Bacteria</taxon>
        <taxon>Pseudomonadati</taxon>
        <taxon>Pseudomonadota</taxon>
        <taxon>Betaproteobacteria</taxon>
        <taxon>Neisseriales</taxon>
        <taxon>Neisseriaceae</taxon>
        <taxon>Neisseria</taxon>
    </lineage>
</organism>
<dbReference type="EMBL" id="ACEN01000025">
    <property type="protein sequence ID" value="EEG33861.1"/>
    <property type="molecule type" value="Genomic_DNA"/>
</dbReference>
<keyword evidence="2" id="KW-1185">Reference proteome</keyword>
<sequence length="57" mass="6340">MGEKGGSVHGLNPVQVEKLILIRYGGRLKVVIKVSDGLIYCTPLRECKLQTKPLDKF</sequence>
<dbReference type="Proteomes" id="UP000004457">
    <property type="component" value="Unassembled WGS sequence"/>
</dbReference>
<gene>
    <name evidence="1" type="ORF">NEIFLAOT_00961</name>
</gene>
<evidence type="ECO:0000313" key="1">
    <source>
        <dbReference type="EMBL" id="EEG33861.1"/>
    </source>
</evidence>